<dbReference type="PaxDb" id="3708-A0A078J1P2"/>
<dbReference type="Gramene" id="CDY57199">
    <property type="protein sequence ID" value="CDY57199"/>
    <property type="gene ID" value="GSBRNA2T00020630001"/>
</dbReference>
<dbReference type="AlphaFoldDB" id="A0A078J1P2"/>
<dbReference type="EMBL" id="LK033554">
    <property type="protein sequence ID" value="CDY57199.1"/>
    <property type="molecule type" value="Genomic_DNA"/>
</dbReference>
<name>A0A078J1P2_BRANA</name>
<sequence length="52" mass="6306">MQLTWEYFDRNDITFPPSFLKYFKTPTKLPPLKPPTPFNATRFRFIASRLRI</sequence>
<protein>
    <submittedName>
        <fullName evidence="1">BnaA04g27770D protein</fullName>
    </submittedName>
</protein>
<evidence type="ECO:0000313" key="2">
    <source>
        <dbReference type="Proteomes" id="UP000028999"/>
    </source>
</evidence>
<proteinExistence type="predicted"/>
<gene>
    <name evidence="1" type="primary">BnaA04g27770D</name>
    <name evidence="1" type="ORF">GSBRNA2T00020630001</name>
</gene>
<dbReference type="Proteomes" id="UP000028999">
    <property type="component" value="Unassembled WGS sequence"/>
</dbReference>
<evidence type="ECO:0000313" key="1">
    <source>
        <dbReference type="EMBL" id="CDY57199.1"/>
    </source>
</evidence>
<organism evidence="1 2">
    <name type="scientific">Brassica napus</name>
    <name type="common">Rape</name>
    <dbReference type="NCBI Taxonomy" id="3708"/>
    <lineage>
        <taxon>Eukaryota</taxon>
        <taxon>Viridiplantae</taxon>
        <taxon>Streptophyta</taxon>
        <taxon>Embryophyta</taxon>
        <taxon>Tracheophyta</taxon>
        <taxon>Spermatophyta</taxon>
        <taxon>Magnoliopsida</taxon>
        <taxon>eudicotyledons</taxon>
        <taxon>Gunneridae</taxon>
        <taxon>Pentapetalae</taxon>
        <taxon>rosids</taxon>
        <taxon>malvids</taxon>
        <taxon>Brassicales</taxon>
        <taxon>Brassicaceae</taxon>
        <taxon>Brassiceae</taxon>
        <taxon>Brassica</taxon>
    </lineage>
</organism>
<keyword evidence="2" id="KW-1185">Reference proteome</keyword>
<accession>A0A078J1P2</accession>
<reference evidence="1 2" key="1">
    <citation type="journal article" date="2014" name="Science">
        <title>Plant genetics. Early allopolyploid evolution in the post-Neolithic Brassica napus oilseed genome.</title>
        <authorList>
            <person name="Chalhoub B."/>
            <person name="Denoeud F."/>
            <person name="Liu S."/>
            <person name="Parkin I.A."/>
            <person name="Tang H."/>
            <person name="Wang X."/>
            <person name="Chiquet J."/>
            <person name="Belcram H."/>
            <person name="Tong C."/>
            <person name="Samans B."/>
            <person name="Correa M."/>
            <person name="Da Silva C."/>
            <person name="Just J."/>
            <person name="Falentin C."/>
            <person name="Koh C.S."/>
            <person name="Le Clainche I."/>
            <person name="Bernard M."/>
            <person name="Bento P."/>
            <person name="Noel B."/>
            <person name="Labadie K."/>
            <person name="Alberti A."/>
            <person name="Charles M."/>
            <person name="Arnaud D."/>
            <person name="Guo H."/>
            <person name="Daviaud C."/>
            <person name="Alamery S."/>
            <person name="Jabbari K."/>
            <person name="Zhao M."/>
            <person name="Edger P.P."/>
            <person name="Chelaifa H."/>
            <person name="Tack D."/>
            <person name="Lassalle G."/>
            <person name="Mestiri I."/>
            <person name="Schnel N."/>
            <person name="Le Paslier M.C."/>
            <person name="Fan G."/>
            <person name="Renault V."/>
            <person name="Bayer P.E."/>
            <person name="Golicz A.A."/>
            <person name="Manoli S."/>
            <person name="Lee T.H."/>
            <person name="Thi V.H."/>
            <person name="Chalabi S."/>
            <person name="Hu Q."/>
            <person name="Fan C."/>
            <person name="Tollenaere R."/>
            <person name="Lu Y."/>
            <person name="Battail C."/>
            <person name="Shen J."/>
            <person name="Sidebottom C.H."/>
            <person name="Wang X."/>
            <person name="Canaguier A."/>
            <person name="Chauveau A."/>
            <person name="Berard A."/>
            <person name="Deniot G."/>
            <person name="Guan M."/>
            <person name="Liu Z."/>
            <person name="Sun F."/>
            <person name="Lim Y.P."/>
            <person name="Lyons E."/>
            <person name="Town C.D."/>
            <person name="Bancroft I."/>
            <person name="Wang X."/>
            <person name="Meng J."/>
            <person name="Ma J."/>
            <person name="Pires J.C."/>
            <person name="King G.J."/>
            <person name="Brunel D."/>
            <person name="Delourme R."/>
            <person name="Renard M."/>
            <person name="Aury J.M."/>
            <person name="Adams K.L."/>
            <person name="Batley J."/>
            <person name="Snowdon R.J."/>
            <person name="Tost J."/>
            <person name="Edwards D."/>
            <person name="Zhou Y."/>
            <person name="Hua W."/>
            <person name="Sharpe A.G."/>
            <person name="Paterson A.H."/>
            <person name="Guan C."/>
            <person name="Wincker P."/>
        </authorList>
    </citation>
    <scope>NUCLEOTIDE SEQUENCE [LARGE SCALE GENOMIC DNA]</scope>
    <source>
        <strain evidence="2">cv. Darmor-bzh</strain>
    </source>
</reference>